<sequence length="287" mass="31691">MSESIYHVITPAGVFDAIYDDEESPAKYQGDELAISFFKNWVEINQISGEHGHLLDSNNIQPFELYGFCQPAGSGIIVIPPFDDLVAVMVEDSLEEQDSGEQAGMDITYDAVGGTEKLELVRELGKVRSSIESATSGMEKLKLVKRVKEIRELLKVSSIMDPQPDPQSEETKNTLADVNAVMPLLKQFIGKSQLAAFASGIRGEEGQFIKDKLIEIANIIKNMPQTYGQDGLGDEAVVHLHYFKGSADWYITEKDMEDEQLQAFGLADLYGDGGELGYISIQELIDT</sequence>
<accession>A0A1H8J599</accession>
<name>A0A1H8J599_9PROT</name>
<dbReference type="Pfam" id="PF11171">
    <property type="entry name" value="DUF2958"/>
    <property type="match status" value="1"/>
</dbReference>
<dbReference type="OrthoDB" id="8545945at2"/>
<protein>
    <submittedName>
        <fullName evidence="1">Uncharacterized protein</fullName>
    </submittedName>
</protein>
<dbReference type="STRING" id="917.SAMN05216326_12729"/>
<dbReference type="RefSeq" id="WP_143056988.1">
    <property type="nucleotide sequence ID" value="NZ_FOCP01000053.1"/>
</dbReference>
<dbReference type="AlphaFoldDB" id="A0A1H8J599"/>
<feature type="non-terminal residue" evidence="1">
    <location>
        <position position="287"/>
    </location>
</feature>
<dbReference type="EMBL" id="FOCP01000053">
    <property type="protein sequence ID" value="SEN75387.1"/>
    <property type="molecule type" value="Genomic_DNA"/>
</dbReference>
<reference evidence="1 2" key="1">
    <citation type="submission" date="2016-10" db="EMBL/GenBank/DDBJ databases">
        <authorList>
            <person name="de Groot N.N."/>
        </authorList>
    </citation>
    <scope>NUCLEOTIDE SEQUENCE [LARGE SCALE GENOMIC DNA]</scope>
    <source>
        <strain evidence="1 2">Nm22</strain>
    </source>
</reference>
<proteinExistence type="predicted"/>
<evidence type="ECO:0000313" key="1">
    <source>
        <dbReference type="EMBL" id="SEN75387.1"/>
    </source>
</evidence>
<gene>
    <name evidence="1" type="ORF">SAMN05216325_1531</name>
</gene>
<evidence type="ECO:0000313" key="2">
    <source>
        <dbReference type="Proteomes" id="UP000199459"/>
    </source>
</evidence>
<dbReference type="InterPro" id="IPR021341">
    <property type="entry name" value="DUF2958"/>
</dbReference>
<dbReference type="Proteomes" id="UP000199459">
    <property type="component" value="Unassembled WGS sequence"/>
</dbReference>
<organism evidence="1 2">
    <name type="scientific">Nitrosomonas marina</name>
    <dbReference type="NCBI Taxonomy" id="917"/>
    <lineage>
        <taxon>Bacteria</taxon>
        <taxon>Pseudomonadati</taxon>
        <taxon>Pseudomonadota</taxon>
        <taxon>Betaproteobacteria</taxon>
        <taxon>Nitrosomonadales</taxon>
        <taxon>Nitrosomonadaceae</taxon>
        <taxon>Nitrosomonas</taxon>
    </lineage>
</organism>